<name>A0A2I6SBM9_9VIRU</name>
<dbReference type="Proteomes" id="UP000267352">
    <property type="component" value="Segment"/>
</dbReference>
<proteinExistence type="predicted"/>
<protein>
    <submittedName>
        <fullName evidence="1">WSSV084</fullName>
    </submittedName>
</protein>
<sequence>MSGESSSQLNTTCDQNLVNIDQTTGFPVLQEKAGRKKDCAH</sequence>
<evidence type="ECO:0000313" key="1">
    <source>
        <dbReference type="EMBL" id="AUO14945.1"/>
    </source>
</evidence>
<dbReference type="EMBL" id="MG702567">
    <property type="protein sequence ID" value="AUO14945.1"/>
    <property type="molecule type" value="Genomic_DNA"/>
</dbReference>
<reference evidence="1" key="1">
    <citation type="submission" date="2017-12" db="EMBL/GenBank/DDBJ databases">
        <authorList>
            <person name="Katneni V.K."/>
            <person name="Shekhar M.S."/>
            <person name="Otta S.K."/>
            <person name="Karthic K."/>
            <person name="Jangam A.K."/>
            <person name="Gopikrishna G."/>
            <person name="Vijayan K.K."/>
        </authorList>
    </citation>
    <scope>NUCLEOTIDE SEQUENCE [LARGE SCALE GENOMIC DNA]</scope>
    <source>
        <strain evidence="1">IN_AP4RU</strain>
    </source>
</reference>
<accession>A0A2I6SBM9</accession>
<reference evidence="1" key="2">
    <citation type="journal article" date="2018" name="Genome Announc.">
        <title>First Report of a Complete Genome Sequence of White spot syndrome virus from India.</title>
        <authorList>
            <person name="Vinaya Kumar K."/>
            <person name="Shekhar M.S."/>
            <person name="Otta S.K."/>
            <person name="Karthic K."/>
            <person name="Ashok Kumar J."/>
            <person name="Gopikrishna G."/>
            <person name="Vijayan K.K."/>
        </authorList>
    </citation>
    <scope>NUCLEOTIDE SEQUENCE</scope>
    <source>
        <strain evidence="1">IN_AP4RU</strain>
    </source>
</reference>
<organism evidence="1">
    <name type="scientific">White spot syndrome virus</name>
    <dbReference type="NCBI Taxonomy" id="342409"/>
    <lineage>
        <taxon>Viruses</taxon>
        <taxon>Viruses incertae sedis</taxon>
        <taxon>Naldaviricetes</taxon>
        <taxon>Nimaviridae</taxon>
        <taxon>Whispovirus</taxon>
    </lineage>
</organism>